<keyword evidence="3 9" id="KW-0227">DNA damage</keyword>
<dbReference type="InterPro" id="IPR037235">
    <property type="entry name" value="TRCF-like_C_D7"/>
</dbReference>
<dbReference type="NCBIfam" id="TIGR00580">
    <property type="entry name" value="mfd"/>
    <property type="match status" value="1"/>
</dbReference>
<evidence type="ECO:0000259" key="10">
    <source>
        <dbReference type="PROSITE" id="PS51192"/>
    </source>
</evidence>
<dbReference type="AlphaFoldDB" id="A0A5C5WR40"/>
<evidence type="ECO:0000313" key="12">
    <source>
        <dbReference type="EMBL" id="TWT52282.1"/>
    </source>
</evidence>
<dbReference type="Gene3D" id="3.30.2060.10">
    <property type="entry name" value="Penicillin-binding protein 1b domain"/>
    <property type="match status" value="1"/>
</dbReference>
<dbReference type="InterPro" id="IPR041471">
    <property type="entry name" value="UvrB_inter"/>
</dbReference>
<dbReference type="PROSITE" id="PS51192">
    <property type="entry name" value="HELICASE_ATP_BIND_1"/>
    <property type="match status" value="1"/>
</dbReference>
<comment type="subcellular location">
    <subcellularLocation>
        <location evidence="9">Cytoplasm</location>
    </subcellularLocation>
</comment>
<dbReference type="Proteomes" id="UP000317243">
    <property type="component" value="Unassembled WGS sequence"/>
</dbReference>
<comment type="caution">
    <text evidence="12">The sequence shown here is derived from an EMBL/GenBank/DDBJ whole genome shotgun (WGS) entry which is preliminary data.</text>
</comment>
<dbReference type="Pfam" id="PF17757">
    <property type="entry name" value="UvrB_inter"/>
    <property type="match status" value="1"/>
</dbReference>
<dbReference type="Gene3D" id="3.90.1150.50">
    <property type="entry name" value="Transcription-repair-coupling factor, D7 domain"/>
    <property type="match status" value="1"/>
</dbReference>
<dbReference type="PANTHER" id="PTHR47964:SF1">
    <property type="entry name" value="ATP-DEPENDENT DNA HELICASE HOMOLOG RECG, CHLOROPLASTIC"/>
    <property type="match status" value="1"/>
</dbReference>
<dbReference type="SUPFAM" id="SSF143517">
    <property type="entry name" value="TRCF domain-like"/>
    <property type="match status" value="1"/>
</dbReference>
<keyword evidence="6 9" id="KW-0067">ATP-binding</keyword>
<dbReference type="InterPro" id="IPR001650">
    <property type="entry name" value="Helicase_C-like"/>
</dbReference>
<keyword evidence="8 9" id="KW-0234">DNA repair</keyword>
<evidence type="ECO:0000256" key="2">
    <source>
        <dbReference type="ARBA" id="ARBA00022741"/>
    </source>
</evidence>
<accession>A0A5C5WR40</accession>
<comment type="similarity">
    <text evidence="9">In the N-terminal section; belongs to the UvrB family.</text>
</comment>
<dbReference type="GO" id="GO:0003684">
    <property type="term" value="F:damaged DNA binding"/>
    <property type="evidence" value="ECO:0007669"/>
    <property type="project" value="InterPro"/>
</dbReference>
<feature type="domain" description="Helicase C-terminal" evidence="11">
    <location>
        <begin position="748"/>
        <end position="902"/>
    </location>
</feature>
<dbReference type="Gene3D" id="3.40.50.11180">
    <property type="match status" value="1"/>
</dbReference>
<dbReference type="GO" id="GO:0016787">
    <property type="term" value="F:hydrolase activity"/>
    <property type="evidence" value="ECO:0007669"/>
    <property type="project" value="UniProtKB-KW"/>
</dbReference>
<dbReference type="Gene3D" id="3.40.50.300">
    <property type="entry name" value="P-loop containing nucleotide triphosphate hydrolases"/>
    <property type="match status" value="2"/>
</dbReference>
<dbReference type="CDD" id="cd17991">
    <property type="entry name" value="DEXHc_TRCF"/>
    <property type="match status" value="1"/>
</dbReference>
<dbReference type="Pfam" id="PF00271">
    <property type="entry name" value="Helicase_C"/>
    <property type="match status" value="1"/>
</dbReference>
<reference evidence="12 13" key="1">
    <citation type="submission" date="2019-02" db="EMBL/GenBank/DDBJ databases">
        <title>Deep-cultivation of Planctomycetes and their phenomic and genomic characterization uncovers novel biology.</title>
        <authorList>
            <person name="Wiegand S."/>
            <person name="Jogler M."/>
            <person name="Boedeker C."/>
            <person name="Pinto D."/>
            <person name="Vollmers J."/>
            <person name="Rivas-Marin E."/>
            <person name="Kohn T."/>
            <person name="Peeters S.H."/>
            <person name="Heuer A."/>
            <person name="Rast P."/>
            <person name="Oberbeckmann S."/>
            <person name="Bunk B."/>
            <person name="Jeske O."/>
            <person name="Meyerdierks A."/>
            <person name="Storesund J.E."/>
            <person name="Kallscheuer N."/>
            <person name="Luecker S."/>
            <person name="Lage O.M."/>
            <person name="Pohl T."/>
            <person name="Merkel B.J."/>
            <person name="Hornburger P."/>
            <person name="Mueller R.-W."/>
            <person name="Bruemmer F."/>
            <person name="Labrenz M."/>
            <person name="Spormann A.M."/>
            <person name="Op Den Camp H."/>
            <person name="Overmann J."/>
            <person name="Amann R."/>
            <person name="Jetten M.S.M."/>
            <person name="Mascher T."/>
            <person name="Medema M.H."/>
            <person name="Devos D.P."/>
            <person name="Kaster A.-K."/>
            <person name="Ovreas L."/>
            <person name="Rohde M."/>
            <person name="Galperin M.Y."/>
            <person name="Jogler C."/>
        </authorList>
    </citation>
    <scope>NUCLEOTIDE SEQUENCE [LARGE SCALE GENOMIC DNA]</scope>
    <source>
        <strain evidence="12 13">KOR42</strain>
    </source>
</reference>
<dbReference type="Pfam" id="PF00270">
    <property type="entry name" value="DEAD"/>
    <property type="match status" value="1"/>
</dbReference>
<evidence type="ECO:0000256" key="8">
    <source>
        <dbReference type="ARBA" id="ARBA00023204"/>
    </source>
</evidence>
<keyword evidence="4 9" id="KW-0378">Hydrolase</keyword>
<dbReference type="InterPro" id="IPR004576">
    <property type="entry name" value="Mfd"/>
</dbReference>
<comment type="similarity">
    <text evidence="9">In the C-terminal section; belongs to the helicase family. RecG subfamily.</text>
</comment>
<evidence type="ECO:0000313" key="13">
    <source>
        <dbReference type="Proteomes" id="UP000317243"/>
    </source>
</evidence>
<proteinExistence type="inferred from homology"/>
<feature type="domain" description="Helicase ATP-binding" evidence="10">
    <location>
        <begin position="566"/>
        <end position="727"/>
    </location>
</feature>
<dbReference type="InterPro" id="IPR011545">
    <property type="entry name" value="DEAD/DEAH_box_helicase_dom"/>
</dbReference>
<comment type="function">
    <text evidence="9">Couples transcription and DNA repair by recognizing RNA polymerase (RNAP) stalled at DNA lesions. Mediates ATP-dependent release of RNAP and its truncated transcript from the DNA, and recruitment of nucleotide excision repair machinery to the damaged site.</text>
</comment>
<dbReference type="RefSeq" id="WP_146510469.1">
    <property type="nucleotide sequence ID" value="NZ_SIHI01000006.1"/>
</dbReference>
<dbReference type="Pfam" id="PF02559">
    <property type="entry name" value="CarD_TRCF_RID"/>
    <property type="match status" value="1"/>
</dbReference>
<name>A0A5C5WR40_9PLAN</name>
<keyword evidence="1 9" id="KW-0963">Cytoplasm</keyword>
<dbReference type="GO" id="GO:0005524">
    <property type="term" value="F:ATP binding"/>
    <property type="evidence" value="ECO:0007669"/>
    <property type="project" value="UniProtKB-UniRule"/>
</dbReference>
<evidence type="ECO:0000256" key="1">
    <source>
        <dbReference type="ARBA" id="ARBA00022490"/>
    </source>
</evidence>
<dbReference type="InterPro" id="IPR003711">
    <property type="entry name" value="CarD-like/TRCF_RID"/>
</dbReference>
<dbReference type="InterPro" id="IPR047112">
    <property type="entry name" value="RecG/Mfd"/>
</dbReference>
<protein>
    <recommendedName>
        <fullName evidence="9">Transcription-repair-coupling factor</fullName>
        <shortName evidence="9">TRCF</shortName>
        <ecNumber evidence="9">3.6.4.-</ecNumber>
    </recommendedName>
</protein>
<dbReference type="SUPFAM" id="SSF141259">
    <property type="entry name" value="CarD-like"/>
    <property type="match status" value="1"/>
</dbReference>
<dbReference type="GO" id="GO:0000716">
    <property type="term" value="P:transcription-coupled nucleotide-excision repair, DNA damage recognition"/>
    <property type="evidence" value="ECO:0007669"/>
    <property type="project" value="UniProtKB-UniRule"/>
</dbReference>
<dbReference type="Pfam" id="PF03461">
    <property type="entry name" value="TRCF"/>
    <property type="match status" value="1"/>
</dbReference>
<dbReference type="SMART" id="SM00487">
    <property type="entry name" value="DEXDc"/>
    <property type="match status" value="1"/>
</dbReference>
<keyword evidence="5" id="KW-0347">Helicase</keyword>
<dbReference type="InterPro" id="IPR005118">
    <property type="entry name" value="TRCF_C"/>
</dbReference>
<evidence type="ECO:0000256" key="4">
    <source>
        <dbReference type="ARBA" id="ARBA00022801"/>
    </source>
</evidence>
<keyword evidence="13" id="KW-1185">Reference proteome</keyword>
<dbReference type="GO" id="GO:0005737">
    <property type="term" value="C:cytoplasm"/>
    <property type="evidence" value="ECO:0007669"/>
    <property type="project" value="UniProtKB-SubCell"/>
</dbReference>
<evidence type="ECO:0000256" key="9">
    <source>
        <dbReference type="HAMAP-Rule" id="MF_00969"/>
    </source>
</evidence>
<dbReference type="EMBL" id="SIHI01000006">
    <property type="protein sequence ID" value="TWT52282.1"/>
    <property type="molecule type" value="Genomic_DNA"/>
</dbReference>
<evidence type="ECO:0000256" key="7">
    <source>
        <dbReference type="ARBA" id="ARBA00023125"/>
    </source>
</evidence>
<dbReference type="EC" id="3.6.4.-" evidence="9"/>
<organism evidence="12 13">
    <name type="scientific">Thalassoglobus neptunius</name>
    <dbReference type="NCBI Taxonomy" id="1938619"/>
    <lineage>
        <taxon>Bacteria</taxon>
        <taxon>Pseudomonadati</taxon>
        <taxon>Planctomycetota</taxon>
        <taxon>Planctomycetia</taxon>
        <taxon>Planctomycetales</taxon>
        <taxon>Planctomycetaceae</taxon>
        <taxon>Thalassoglobus</taxon>
    </lineage>
</organism>
<evidence type="ECO:0000256" key="6">
    <source>
        <dbReference type="ARBA" id="ARBA00022840"/>
    </source>
</evidence>
<dbReference type="SUPFAM" id="SSF52540">
    <property type="entry name" value="P-loop containing nucleoside triphosphate hydrolases"/>
    <property type="match status" value="4"/>
</dbReference>
<evidence type="ECO:0000259" key="11">
    <source>
        <dbReference type="PROSITE" id="PS51194"/>
    </source>
</evidence>
<dbReference type="GO" id="GO:0003678">
    <property type="term" value="F:DNA helicase activity"/>
    <property type="evidence" value="ECO:0007669"/>
    <property type="project" value="TreeGrafter"/>
</dbReference>
<dbReference type="HAMAP" id="MF_00969">
    <property type="entry name" value="TRCF"/>
    <property type="match status" value="1"/>
</dbReference>
<dbReference type="GO" id="GO:0006355">
    <property type="term" value="P:regulation of DNA-templated transcription"/>
    <property type="evidence" value="ECO:0007669"/>
    <property type="project" value="UniProtKB-UniRule"/>
</dbReference>
<dbReference type="InterPro" id="IPR036101">
    <property type="entry name" value="CarD-like/TRCF_RID_sf"/>
</dbReference>
<dbReference type="SMART" id="SM00490">
    <property type="entry name" value="HELICc"/>
    <property type="match status" value="1"/>
</dbReference>
<dbReference type="InterPro" id="IPR014001">
    <property type="entry name" value="Helicase_ATP-bd"/>
</dbReference>
<dbReference type="InterPro" id="IPR027417">
    <property type="entry name" value="P-loop_NTPase"/>
</dbReference>
<dbReference type="PROSITE" id="PS51194">
    <property type="entry name" value="HELICASE_CTER"/>
    <property type="match status" value="1"/>
</dbReference>
<dbReference type="Gene3D" id="2.40.10.170">
    <property type="match status" value="1"/>
</dbReference>
<gene>
    <name evidence="12" type="primary">mfd_2</name>
    <name evidence="9" type="synonym">mfd</name>
    <name evidence="12" type="ORF">KOR42_29680</name>
</gene>
<dbReference type="PANTHER" id="PTHR47964">
    <property type="entry name" value="ATP-DEPENDENT DNA HELICASE HOMOLOG RECG, CHLOROPLASTIC"/>
    <property type="match status" value="1"/>
</dbReference>
<sequence length="1084" mass="121190">MPGQQHEIRELPDLVQTLSDVESFQSVVAALRRGSSGTIDGAWGSSCALVATTIAESAPGPLLIVLPRISEVEDFALDLASFLDDSPVIFPAWEALPKEHSVSDSVFGARLRVLQSMESGACPKIIVTTLPALLQPVPARSERESSTRLLKIGEVIDSEELLKWLVDRGFERVPAIEKPGEFAVHGGIIDLFPPDAIDPIRMELFGDEIDSLRSFDVETQRKVEDLKESRLIAVAPADETTSEPLGTASFLDSLPENSWIMISELTDLVDEGKKYLQRLENPRGLYSVDATLAKCTEKPTVSVAALAEASFEITSHLQIESTERFSGPKNEVIQELATVVGAEEQVLIACHNEGERERLSELIQEEHAELFKRVRLCIGAVTQGYRLVFANTVVLSDNELFNRVHVRAPAKSKNKRIASRAIDSFLDLNEGDLVVHLTHGIGRYLGMKLLDQEGEQEEHLIIEFRDGVRIFVPVTLIHLVQKYIGASKGAPRLSKVGGSTWAKNKKKVADAVSDMASDMLKLQAQRAMQTGMACPPDSRWQQEFDTSFPFVETNDQSLAIDDIKRDLMDLKPMDRLICGDVGFGKTEVAMRAAFKMVDAGRQVAVLVPTTVLAQQHYRSFVSRMADFPIQIDVLSRFKTRGQQRKLLKKLQEGSVDIVIGTHRIVQQDVQFRNLGLLIVDEEQRFGVAAKEMLKQLRLNVDVLTLSATPIPRTLHLSLLGIRDISNLTTPPQERLPIETRICRWDGDLIRSAVMREFNRGGQVYFVHNRVYDIRKIADRLQQIVPEAEIVIAHGQMGPEELEENMVKFVNGKADILVATTIIESGLDIPTANTMFIHQAENYGLADLHQLRGRVGRDKHRAYCYLLVGEGKTLSTVAARRLKAIEEFSELGAGFKISMRDLEIRGAGNILGTEQSGHISTVGYELYCQLLENSVRRLKDLPERESPHVNLDLPVTAYLPSPYIPPGRHKIDVYRKLSSVATLKELQEVTDEIRDRFGPIPDEGAQFISMKELELYAYQWGVDQIRLEEDRFAVLSYSDPQRIHTLAGRLKKKLRIVDRQNAYLVLPKKALLGADLVEFLKSVLR</sequence>
<evidence type="ECO:0000256" key="3">
    <source>
        <dbReference type="ARBA" id="ARBA00022763"/>
    </source>
</evidence>
<keyword evidence="2 9" id="KW-0547">Nucleotide-binding</keyword>
<evidence type="ECO:0000256" key="5">
    <source>
        <dbReference type="ARBA" id="ARBA00022806"/>
    </source>
</evidence>
<keyword evidence="7 9" id="KW-0238">DNA-binding</keyword>
<dbReference type="OrthoDB" id="9804325at2"/>
<dbReference type="SMART" id="SM00982">
    <property type="entry name" value="TRCF"/>
    <property type="match status" value="1"/>
</dbReference>
<dbReference type="SMART" id="SM01058">
    <property type="entry name" value="CarD_TRCF"/>
    <property type="match status" value="1"/>
</dbReference>